<dbReference type="PANTHER" id="PTHR46646">
    <property type="entry name" value="TOM1-LIKE PROTEIN 1"/>
    <property type="match status" value="1"/>
</dbReference>
<evidence type="ECO:0000256" key="6">
    <source>
        <dbReference type="SAM" id="MobiDB-lite"/>
    </source>
</evidence>
<evidence type="ECO:0000256" key="4">
    <source>
        <dbReference type="ARBA" id="ARBA00022927"/>
    </source>
</evidence>
<evidence type="ECO:0000256" key="3">
    <source>
        <dbReference type="ARBA" id="ARBA00022448"/>
    </source>
</evidence>
<evidence type="ECO:0000256" key="5">
    <source>
        <dbReference type="ARBA" id="ARBA00023136"/>
    </source>
</evidence>
<dbReference type="InterPro" id="IPR008942">
    <property type="entry name" value="ENTH_VHS"/>
</dbReference>
<dbReference type="STRING" id="13333.U5D948"/>
<dbReference type="EMBL" id="KI392078">
    <property type="protein sequence ID" value="ERN18750.1"/>
    <property type="molecule type" value="Genomic_DNA"/>
</dbReference>
<dbReference type="InterPro" id="IPR044836">
    <property type="entry name" value="TOL_plant"/>
</dbReference>
<feature type="domain" description="GAT" evidence="8">
    <location>
        <begin position="224"/>
        <end position="311"/>
    </location>
</feature>
<gene>
    <name evidence="9" type="ORF">AMTR_s00067p00032430</name>
</gene>
<proteinExistence type="inferred from homology"/>
<dbReference type="GO" id="GO:0043130">
    <property type="term" value="F:ubiquitin binding"/>
    <property type="evidence" value="ECO:0007669"/>
    <property type="project" value="EnsemblPlants"/>
</dbReference>
<keyword evidence="3" id="KW-0813">Transport</keyword>
<dbReference type="PROSITE" id="PS50179">
    <property type="entry name" value="VHS"/>
    <property type="match status" value="1"/>
</dbReference>
<protein>
    <recommendedName>
        <fullName evidence="11">VHS domain-containing protein</fullName>
    </recommendedName>
</protein>
<keyword evidence="10" id="KW-1185">Reference proteome</keyword>
<keyword evidence="4" id="KW-0653">Protein transport</keyword>
<evidence type="ECO:0000256" key="2">
    <source>
        <dbReference type="ARBA" id="ARBA00007708"/>
    </source>
</evidence>
<evidence type="ECO:0000259" key="7">
    <source>
        <dbReference type="PROSITE" id="PS50179"/>
    </source>
</evidence>
<dbReference type="SMART" id="SM00288">
    <property type="entry name" value="VHS"/>
    <property type="match status" value="1"/>
</dbReference>
<dbReference type="GO" id="GO:0043328">
    <property type="term" value="P:protein transport to vacuole involved in ubiquitin-dependent protein catabolic process via the multivesicular body sorting pathway"/>
    <property type="evidence" value="ECO:0007669"/>
    <property type="project" value="InterPro"/>
</dbReference>
<dbReference type="HOGENOM" id="CLU_038212_0_0_1"/>
<feature type="region of interest" description="Disordered" evidence="6">
    <location>
        <begin position="185"/>
        <end position="217"/>
    </location>
</feature>
<sequence>MDRLKLNTWGERLRTGGAQNWRKVSGKVKEILQGPTLAGKMVDEATSDHLEEPNWSINLRICSLLNGEELSGQDVVRAIKKKIMGKNVVSQRHSLDLLEACAMNCDKVFSEIASEKVLDEMVRMIDNSQTHFSNRQKALQLIRAWGESSEELGYLPVFHQTYMILKGRGIRFPGQEGESLEPFFSPMEPFGHEQPSSLPASNANGNTDPRRPGHDAFTYHGHNLSSEERKEILVVARNSIELLSSMSNSNSQNQLVMDELTLSIVEKCRQSMTQIQRIIESSGDDEGFLFEALNVHDELQQVLSRYSVADKPTVQREAPSANEPTHSAENSSHSAANSGQSKEKSGDSKGNSGSSNNPGNEGVVMNYWD</sequence>
<comment type="similarity">
    <text evidence="2">Belongs to the TOM1 family.</text>
</comment>
<dbReference type="InterPro" id="IPR038425">
    <property type="entry name" value="GAT_sf"/>
</dbReference>
<dbReference type="Proteomes" id="UP000017836">
    <property type="component" value="Unassembled WGS sequence"/>
</dbReference>
<dbReference type="InterPro" id="IPR004152">
    <property type="entry name" value="GAT_dom"/>
</dbReference>
<feature type="compositionally biased region" description="Low complexity" evidence="6">
    <location>
        <begin position="348"/>
        <end position="362"/>
    </location>
</feature>
<dbReference type="PROSITE" id="PS50909">
    <property type="entry name" value="GAT"/>
    <property type="match status" value="1"/>
</dbReference>
<dbReference type="Pfam" id="PF03127">
    <property type="entry name" value="GAT"/>
    <property type="match status" value="1"/>
</dbReference>
<evidence type="ECO:0000313" key="10">
    <source>
        <dbReference type="Proteomes" id="UP000017836"/>
    </source>
</evidence>
<feature type="compositionally biased region" description="Low complexity" evidence="6">
    <location>
        <begin position="327"/>
        <end position="338"/>
    </location>
</feature>
<keyword evidence="5" id="KW-0472">Membrane</keyword>
<name>U5D948_AMBTC</name>
<dbReference type="GO" id="GO:0005737">
    <property type="term" value="C:cytoplasm"/>
    <property type="evidence" value="ECO:0007669"/>
    <property type="project" value="EnsemblPlants"/>
</dbReference>
<organism evidence="9 10">
    <name type="scientific">Amborella trichopoda</name>
    <dbReference type="NCBI Taxonomy" id="13333"/>
    <lineage>
        <taxon>Eukaryota</taxon>
        <taxon>Viridiplantae</taxon>
        <taxon>Streptophyta</taxon>
        <taxon>Embryophyta</taxon>
        <taxon>Tracheophyta</taxon>
        <taxon>Spermatophyta</taxon>
        <taxon>Magnoliopsida</taxon>
        <taxon>Amborellales</taxon>
        <taxon>Amborellaceae</taxon>
        <taxon>Amborella</taxon>
    </lineage>
</organism>
<evidence type="ECO:0000259" key="8">
    <source>
        <dbReference type="PROSITE" id="PS50909"/>
    </source>
</evidence>
<dbReference type="CDD" id="cd03561">
    <property type="entry name" value="VHS"/>
    <property type="match status" value="1"/>
</dbReference>
<dbReference type="Gramene" id="ERN18750">
    <property type="protein sequence ID" value="ERN18750"/>
    <property type="gene ID" value="AMTR_s00067p00032430"/>
</dbReference>
<evidence type="ECO:0000256" key="1">
    <source>
        <dbReference type="ARBA" id="ARBA00004170"/>
    </source>
</evidence>
<dbReference type="InterPro" id="IPR014645">
    <property type="entry name" value="TOM1"/>
</dbReference>
<comment type="subcellular location">
    <subcellularLocation>
        <location evidence="1">Membrane</location>
        <topology evidence="1">Peripheral membrane protein</topology>
    </subcellularLocation>
</comment>
<reference evidence="10" key="1">
    <citation type="journal article" date="2013" name="Science">
        <title>The Amborella genome and the evolution of flowering plants.</title>
        <authorList>
            <consortium name="Amborella Genome Project"/>
        </authorList>
    </citation>
    <scope>NUCLEOTIDE SEQUENCE [LARGE SCALE GENOMIC DNA]</scope>
</reference>
<feature type="region of interest" description="Disordered" evidence="6">
    <location>
        <begin position="310"/>
        <end position="369"/>
    </location>
</feature>
<dbReference type="SUPFAM" id="SSF48464">
    <property type="entry name" value="ENTH/VHS domain"/>
    <property type="match status" value="1"/>
</dbReference>
<dbReference type="OMA" id="GYLPVFH"/>
<dbReference type="eggNOG" id="KOG1087">
    <property type="taxonomic scope" value="Eukaryota"/>
</dbReference>
<dbReference type="Gene3D" id="1.20.58.160">
    <property type="match status" value="1"/>
</dbReference>
<dbReference type="Pfam" id="PF00790">
    <property type="entry name" value="VHS"/>
    <property type="match status" value="1"/>
</dbReference>
<evidence type="ECO:0008006" key="11">
    <source>
        <dbReference type="Google" id="ProtNLM"/>
    </source>
</evidence>
<dbReference type="PANTHER" id="PTHR46646:SF5">
    <property type="entry name" value="TOM1-LIKE PROTEIN 2"/>
    <property type="match status" value="1"/>
</dbReference>
<feature type="compositionally biased region" description="Polar residues" evidence="6">
    <location>
        <begin position="194"/>
        <end position="207"/>
    </location>
</feature>
<dbReference type="KEGG" id="atr:18447118"/>
<dbReference type="AlphaFoldDB" id="U5D948"/>
<dbReference type="OrthoDB" id="2018246at2759"/>
<dbReference type="Gene3D" id="1.25.40.90">
    <property type="match status" value="1"/>
</dbReference>
<dbReference type="GO" id="GO:0016020">
    <property type="term" value="C:membrane"/>
    <property type="evidence" value="ECO:0007669"/>
    <property type="project" value="UniProtKB-SubCell"/>
</dbReference>
<dbReference type="SUPFAM" id="SSF89009">
    <property type="entry name" value="GAT-like domain"/>
    <property type="match status" value="1"/>
</dbReference>
<feature type="domain" description="VHS" evidence="7">
    <location>
        <begin position="45"/>
        <end position="173"/>
    </location>
</feature>
<accession>U5D948</accession>
<dbReference type="PIRSF" id="PIRSF036948">
    <property type="entry name" value="TOM1"/>
    <property type="match status" value="1"/>
</dbReference>
<dbReference type="GO" id="GO:0035091">
    <property type="term" value="F:phosphatidylinositol binding"/>
    <property type="evidence" value="ECO:0007669"/>
    <property type="project" value="InterPro"/>
</dbReference>
<evidence type="ECO:0000313" key="9">
    <source>
        <dbReference type="EMBL" id="ERN18750.1"/>
    </source>
</evidence>
<dbReference type="InterPro" id="IPR002014">
    <property type="entry name" value="VHS_dom"/>
</dbReference>